<evidence type="ECO:0000313" key="1">
    <source>
        <dbReference type="EMBL" id="KAJ1674759.1"/>
    </source>
</evidence>
<dbReference type="EMBL" id="JAMZIH010005705">
    <property type="protein sequence ID" value="KAJ1674759.1"/>
    <property type="molecule type" value="Genomic_DNA"/>
</dbReference>
<keyword evidence="1" id="KW-0378">Hydrolase</keyword>
<organism evidence="1 2">
    <name type="scientific">Spiromyces aspiralis</name>
    <dbReference type="NCBI Taxonomy" id="68401"/>
    <lineage>
        <taxon>Eukaryota</taxon>
        <taxon>Fungi</taxon>
        <taxon>Fungi incertae sedis</taxon>
        <taxon>Zoopagomycota</taxon>
        <taxon>Kickxellomycotina</taxon>
        <taxon>Kickxellomycetes</taxon>
        <taxon>Kickxellales</taxon>
        <taxon>Kickxellaceae</taxon>
        <taxon>Spiromyces</taxon>
    </lineage>
</organism>
<reference evidence="1" key="1">
    <citation type="submission" date="2022-06" db="EMBL/GenBank/DDBJ databases">
        <title>Phylogenomic reconstructions and comparative analyses of Kickxellomycotina fungi.</title>
        <authorList>
            <person name="Reynolds N.K."/>
            <person name="Stajich J.E."/>
            <person name="Barry K."/>
            <person name="Grigoriev I.V."/>
            <person name="Crous P."/>
            <person name="Smith M.E."/>
        </authorList>
    </citation>
    <scope>NUCLEOTIDE SEQUENCE</scope>
    <source>
        <strain evidence="1">RSA 2271</strain>
    </source>
</reference>
<gene>
    <name evidence="1" type="primary">POP3</name>
    <name evidence="1" type="ORF">EV182_002623</name>
</gene>
<accession>A0ACC1HDW8</accession>
<proteinExistence type="predicted"/>
<comment type="caution">
    <text evidence="1">The sequence shown here is derived from an EMBL/GenBank/DDBJ whole genome shotgun (WGS) entry which is preliminary data.</text>
</comment>
<sequence length="291" mass="31877">MAKLTANMSVQQSNDQRKVVFKHTLANPYTIKCILEPICRYRREMSTYHRAVRFEKRQAKSAKTGSMSRVKRSEKPRPEPSLPAKPPTYGQVILGINQVTRYLESAAAASDSRDNGSLMQQDVAVVVAFSADMDPPHLAGHLPALCHVVAAKQLLLHEAASQQPDKDRHCLRLISMPKDTEHRFASMLRQKRVGALAITLGREVDTLVERIQSILPPPLIAWLDTSKSPELHPSTIRAVKTSAPLKKPKGRADKQGSSLGGDAKCSAPVSASAQDRGGSDSNAAKKHKISK</sequence>
<name>A0ACC1HDW8_9FUNG</name>
<dbReference type="Proteomes" id="UP001145114">
    <property type="component" value="Unassembled WGS sequence"/>
</dbReference>
<dbReference type="EC" id="3.1.26.5" evidence="1"/>
<protein>
    <submittedName>
        <fullName evidence="1">RNase P and RNase MRP subunit</fullName>
        <ecNumber evidence="1">3.1.26.5</ecNumber>
    </submittedName>
</protein>
<keyword evidence="2" id="KW-1185">Reference proteome</keyword>
<evidence type="ECO:0000313" key="2">
    <source>
        <dbReference type="Proteomes" id="UP001145114"/>
    </source>
</evidence>